<evidence type="ECO:0000313" key="1">
    <source>
        <dbReference type="EMBL" id="KAH3887655.1"/>
    </source>
</evidence>
<protein>
    <submittedName>
        <fullName evidence="1">Uncharacterized protein</fullName>
    </submittedName>
</protein>
<reference evidence="1" key="1">
    <citation type="journal article" date="2019" name="bioRxiv">
        <title>The Genome of the Zebra Mussel, Dreissena polymorpha: A Resource for Invasive Species Research.</title>
        <authorList>
            <person name="McCartney M.A."/>
            <person name="Auch B."/>
            <person name="Kono T."/>
            <person name="Mallez S."/>
            <person name="Zhang Y."/>
            <person name="Obille A."/>
            <person name="Becker A."/>
            <person name="Abrahante J.E."/>
            <person name="Garbe J."/>
            <person name="Badalamenti J.P."/>
            <person name="Herman A."/>
            <person name="Mangelson H."/>
            <person name="Liachko I."/>
            <person name="Sullivan S."/>
            <person name="Sone E.D."/>
            <person name="Koren S."/>
            <person name="Silverstein K.A.T."/>
            <person name="Beckman K.B."/>
            <person name="Gohl D.M."/>
        </authorList>
    </citation>
    <scope>NUCLEOTIDE SEQUENCE</scope>
    <source>
        <strain evidence="1">Duluth1</strain>
        <tissue evidence="1">Whole animal</tissue>
    </source>
</reference>
<organism evidence="1 2">
    <name type="scientific">Dreissena polymorpha</name>
    <name type="common">Zebra mussel</name>
    <name type="synonym">Mytilus polymorpha</name>
    <dbReference type="NCBI Taxonomy" id="45954"/>
    <lineage>
        <taxon>Eukaryota</taxon>
        <taxon>Metazoa</taxon>
        <taxon>Spiralia</taxon>
        <taxon>Lophotrochozoa</taxon>
        <taxon>Mollusca</taxon>
        <taxon>Bivalvia</taxon>
        <taxon>Autobranchia</taxon>
        <taxon>Heteroconchia</taxon>
        <taxon>Euheterodonta</taxon>
        <taxon>Imparidentia</taxon>
        <taxon>Neoheterodontei</taxon>
        <taxon>Myida</taxon>
        <taxon>Dreissenoidea</taxon>
        <taxon>Dreissenidae</taxon>
        <taxon>Dreissena</taxon>
    </lineage>
</organism>
<evidence type="ECO:0000313" key="2">
    <source>
        <dbReference type="Proteomes" id="UP000828390"/>
    </source>
</evidence>
<reference evidence="1" key="2">
    <citation type="submission" date="2020-11" db="EMBL/GenBank/DDBJ databases">
        <authorList>
            <person name="McCartney M.A."/>
            <person name="Auch B."/>
            <person name="Kono T."/>
            <person name="Mallez S."/>
            <person name="Becker A."/>
            <person name="Gohl D.M."/>
            <person name="Silverstein K.A.T."/>
            <person name="Koren S."/>
            <person name="Bechman K.B."/>
            <person name="Herman A."/>
            <person name="Abrahante J.E."/>
            <person name="Garbe J."/>
        </authorList>
    </citation>
    <scope>NUCLEOTIDE SEQUENCE</scope>
    <source>
        <strain evidence="1">Duluth1</strain>
        <tissue evidence="1">Whole animal</tissue>
    </source>
</reference>
<gene>
    <name evidence="1" type="ORF">DPMN_011673</name>
</gene>
<dbReference type="EMBL" id="JAIWYP010000001">
    <property type="protein sequence ID" value="KAH3887655.1"/>
    <property type="molecule type" value="Genomic_DNA"/>
</dbReference>
<sequence length="83" mass="9124">MPSLVYKPPLPLHSALQCRVHSTATLRPVYVGGVRTPGTSLIGRDNVEQRQRLTLDQPVTIHQEPDTTYTLRQAQATPAQGHG</sequence>
<comment type="caution">
    <text evidence="1">The sequence shown here is derived from an EMBL/GenBank/DDBJ whole genome shotgun (WGS) entry which is preliminary data.</text>
</comment>
<keyword evidence="2" id="KW-1185">Reference proteome</keyword>
<dbReference type="Proteomes" id="UP000828390">
    <property type="component" value="Unassembled WGS sequence"/>
</dbReference>
<dbReference type="AlphaFoldDB" id="A0A9D4S226"/>
<accession>A0A9D4S226</accession>
<name>A0A9D4S226_DREPO</name>
<proteinExistence type="predicted"/>